<feature type="region of interest" description="Disordered" evidence="1">
    <location>
        <begin position="24"/>
        <end position="134"/>
    </location>
</feature>
<proteinExistence type="predicted"/>
<evidence type="ECO:0000259" key="2">
    <source>
        <dbReference type="PROSITE" id="PS50097"/>
    </source>
</evidence>
<feature type="compositionally biased region" description="Low complexity" evidence="1">
    <location>
        <begin position="30"/>
        <end position="48"/>
    </location>
</feature>
<dbReference type="EMBL" id="JAQGDS010000005">
    <property type="protein sequence ID" value="KAJ6260108.1"/>
    <property type="molecule type" value="Genomic_DNA"/>
</dbReference>
<evidence type="ECO:0000313" key="4">
    <source>
        <dbReference type="Proteomes" id="UP001221413"/>
    </source>
</evidence>
<reference evidence="3" key="1">
    <citation type="submission" date="2023-01" db="EMBL/GenBank/DDBJ databases">
        <title>The chitinases involved in constricting ring structure development in the nematode-trapping fungus Drechslerella dactyloides.</title>
        <authorList>
            <person name="Wang R."/>
            <person name="Zhang L."/>
            <person name="Tang P."/>
            <person name="Li S."/>
            <person name="Liang L."/>
        </authorList>
    </citation>
    <scope>NUCLEOTIDE SEQUENCE</scope>
    <source>
        <strain evidence="3">YMF1.00031</strain>
    </source>
</reference>
<feature type="compositionally biased region" description="Basic and acidic residues" evidence="1">
    <location>
        <begin position="111"/>
        <end position="134"/>
    </location>
</feature>
<name>A0AAD6NKH5_DREDA</name>
<feature type="domain" description="BTB" evidence="2">
    <location>
        <begin position="202"/>
        <end position="264"/>
    </location>
</feature>
<accession>A0AAD6NKH5</accession>
<dbReference type="AlphaFoldDB" id="A0AAD6NKH5"/>
<evidence type="ECO:0000256" key="1">
    <source>
        <dbReference type="SAM" id="MobiDB-lite"/>
    </source>
</evidence>
<keyword evidence="4" id="KW-1185">Reference proteome</keyword>
<dbReference type="CDD" id="cd18186">
    <property type="entry name" value="BTB_POZ_ZBTB_KLHL-like"/>
    <property type="match status" value="1"/>
</dbReference>
<comment type="caution">
    <text evidence="3">The sequence shown here is derived from an EMBL/GenBank/DDBJ whole genome shotgun (WGS) entry which is preliminary data.</text>
</comment>
<dbReference type="InterPro" id="IPR000210">
    <property type="entry name" value="BTB/POZ_dom"/>
</dbReference>
<feature type="region of interest" description="Disordered" evidence="1">
    <location>
        <begin position="436"/>
        <end position="455"/>
    </location>
</feature>
<organism evidence="3 4">
    <name type="scientific">Drechslerella dactyloides</name>
    <name type="common">Nematode-trapping fungus</name>
    <name type="synonym">Arthrobotrys dactyloides</name>
    <dbReference type="NCBI Taxonomy" id="74499"/>
    <lineage>
        <taxon>Eukaryota</taxon>
        <taxon>Fungi</taxon>
        <taxon>Dikarya</taxon>
        <taxon>Ascomycota</taxon>
        <taxon>Pezizomycotina</taxon>
        <taxon>Orbiliomycetes</taxon>
        <taxon>Orbiliales</taxon>
        <taxon>Orbiliaceae</taxon>
        <taxon>Drechslerella</taxon>
    </lineage>
</organism>
<dbReference type="PROSITE" id="PS50097">
    <property type="entry name" value="BTB"/>
    <property type="match status" value="1"/>
</dbReference>
<evidence type="ECO:0000313" key="3">
    <source>
        <dbReference type="EMBL" id="KAJ6260108.1"/>
    </source>
</evidence>
<dbReference type="Proteomes" id="UP001221413">
    <property type="component" value="Unassembled WGS sequence"/>
</dbReference>
<sequence length="498" mass="55499">MADKDPFARLNPFRKIKTEAFPGQAIVTRPATPSNAPAWNPAAASQASTPPPINSQWLTMPKSPIGHPIPLSEKAVNSQRKQNEESPLFRRSLIGRRPDSPTELTTGGLPEDMKIPHGLENPGVKKDKGIDGLKDENLTVDDTLKKLFGRGGPHVTLSDGDAIMSDDGDDEWVDEETGDKPKVVLDHAIMSSPIICLLLDHPDKSGHCERVTFQVHRALLAGSNLLSACLGPDTTEIVLNYRLKPYAVSAVIQFLYSGDFTLEDKFQTVEDEEGYFEKLTTVEWTCCYLGVFGARELTLMRIESSYSGFEFRINAAGMAMRIKMTEWVYGVDEQFISPGGKIQQLRQRVLGGWCRDLSLIHQDNVLNETFENLLVDYPTLSFDLRQFLVDRAQEESRMKTRLAAFERAELRGKQRYERQRNLLFPRAARHASRPRLPTLVLPNPAPSVDSQHPVETPGEAMSIDLDAGPPVRKKATRISDAGEGLAEIRASKFILKTP</sequence>
<protein>
    <recommendedName>
        <fullName evidence="2">BTB domain-containing protein</fullName>
    </recommendedName>
</protein>
<gene>
    <name evidence="3" type="ORF">Dda_4329</name>
</gene>